<dbReference type="PROSITE" id="PS50231">
    <property type="entry name" value="RICIN_B_LECTIN"/>
    <property type="match status" value="1"/>
</dbReference>
<dbReference type="InterPro" id="IPR000772">
    <property type="entry name" value="Ricin_B_lectin"/>
</dbReference>
<dbReference type="EMBL" id="CAJOBI010311246">
    <property type="protein sequence ID" value="CAF5170683.1"/>
    <property type="molecule type" value="Genomic_DNA"/>
</dbReference>
<comment type="caution">
    <text evidence="2">The sequence shown here is derived from an EMBL/GenBank/DDBJ whole genome shotgun (WGS) entry which is preliminary data.</text>
</comment>
<dbReference type="AlphaFoldDB" id="A0A8S3GYV0"/>
<proteinExistence type="predicted"/>
<name>A0A8S3GYV0_9BILA</name>
<organism evidence="2 3">
    <name type="scientific">Rotaria magnacalcarata</name>
    <dbReference type="NCBI Taxonomy" id="392030"/>
    <lineage>
        <taxon>Eukaryota</taxon>
        <taxon>Metazoa</taxon>
        <taxon>Spiralia</taxon>
        <taxon>Gnathifera</taxon>
        <taxon>Rotifera</taxon>
        <taxon>Eurotatoria</taxon>
        <taxon>Bdelloidea</taxon>
        <taxon>Philodinida</taxon>
        <taxon>Philodinidae</taxon>
        <taxon>Rotaria</taxon>
    </lineage>
</organism>
<dbReference type="InterPro" id="IPR035992">
    <property type="entry name" value="Ricin_B-like_lectins"/>
</dbReference>
<gene>
    <name evidence="2" type="ORF">SMN809_LOCUS65478</name>
</gene>
<evidence type="ECO:0000313" key="2">
    <source>
        <dbReference type="EMBL" id="CAF5170683.1"/>
    </source>
</evidence>
<sequence>MEGSKNSAVKLQKCSEGNQKQSWDYNQETKQMKHVYSGQCITVDQSKDNGKVVLAPCDEQHNANQRWHLEQAILH</sequence>
<accession>A0A8S3GYV0</accession>
<protein>
    <recommendedName>
        <fullName evidence="1">Ricin B lectin domain-containing protein</fullName>
    </recommendedName>
</protein>
<dbReference type="SUPFAM" id="SSF50370">
    <property type="entry name" value="Ricin B-like lectins"/>
    <property type="match status" value="1"/>
</dbReference>
<dbReference type="Proteomes" id="UP000676336">
    <property type="component" value="Unassembled WGS sequence"/>
</dbReference>
<dbReference type="Gene3D" id="2.80.10.50">
    <property type="match status" value="1"/>
</dbReference>
<dbReference type="Pfam" id="PF00652">
    <property type="entry name" value="Ricin_B_lectin"/>
    <property type="match status" value="1"/>
</dbReference>
<evidence type="ECO:0000313" key="3">
    <source>
        <dbReference type="Proteomes" id="UP000676336"/>
    </source>
</evidence>
<reference evidence="2" key="1">
    <citation type="submission" date="2021-02" db="EMBL/GenBank/DDBJ databases">
        <authorList>
            <person name="Nowell W R."/>
        </authorList>
    </citation>
    <scope>NUCLEOTIDE SEQUENCE</scope>
</reference>
<evidence type="ECO:0000259" key="1">
    <source>
        <dbReference type="Pfam" id="PF00652"/>
    </source>
</evidence>
<feature type="domain" description="Ricin B lectin" evidence="1">
    <location>
        <begin position="4"/>
        <end position="70"/>
    </location>
</feature>